<reference evidence="2 3" key="1">
    <citation type="submission" date="2016-06" db="EMBL/GenBank/DDBJ databases">
        <title>Evolution of pathogenesis and genome organization in the Tremellales.</title>
        <authorList>
            <person name="Cuomo C."/>
            <person name="Litvintseva A."/>
            <person name="Heitman J."/>
            <person name="Chen Y."/>
            <person name="Sun S."/>
            <person name="Springer D."/>
            <person name="Dromer F."/>
            <person name="Young S."/>
            <person name="Zeng Q."/>
            <person name="Chapman S."/>
            <person name="Gujja S."/>
            <person name="Saif S."/>
            <person name="Birren B."/>
        </authorList>
    </citation>
    <scope>NUCLEOTIDE SEQUENCE [LARGE SCALE GENOMIC DNA]</scope>
    <source>
        <strain evidence="2 3">CBS 6039</strain>
    </source>
</reference>
<dbReference type="AlphaFoldDB" id="A0A1E3HCS0"/>
<dbReference type="RefSeq" id="XP_018990000.1">
    <property type="nucleotide sequence ID" value="XM_019142357.1"/>
</dbReference>
<dbReference type="Proteomes" id="UP000094065">
    <property type="component" value="Unassembled WGS sequence"/>
</dbReference>
<comment type="caution">
    <text evidence="2">The sequence shown here is derived from an EMBL/GenBank/DDBJ whole genome shotgun (WGS) entry which is preliminary data.</text>
</comment>
<organism evidence="2 3">
    <name type="scientific">Cryptococcus amylolentus CBS 6039</name>
    <dbReference type="NCBI Taxonomy" id="1295533"/>
    <lineage>
        <taxon>Eukaryota</taxon>
        <taxon>Fungi</taxon>
        <taxon>Dikarya</taxon>
        <taxon>Basidiomycota</taxon>
        <taxon>Agaricomycotina</taxon>
        <taxon>Tremellomycetes</taxon>
        <taxon>Tremellales</taxon>
        <taxon>Cryptococcaceae</taxon>
        <taxon>Cryptococcus</taxon>
    </lineage>
</organism>
<sequence>MVPNGWDSWGKISVLRDGFDPALVAKGSKVRLSRYIAQSAGQEPEEDDGEPLEEFWQALLPSFASPPPQSPANLTTVTEPSQIFLSRQLDLMKDHNRDRRQSFRHAASATSPSNVPSASNPGTGGFNNTAVGPMGGATEDLSLPGVEKVMQEMEGLIGERDDAKEGELKDMFARLGR</sequence>
<accession>A0A1E3HCS0</accession>
<keyword evidence="3" id="KW-1185">Reference proteome</keyword>
<dbReference type="GeneID" id="30158900"/>
<feature type="compositionally biased region" description="Polar residues" evidence="1">
    <location>
        <begin position="108"/>
        <end position="130"/>
    </location>
</feature>
<evidence type="ECO:0000256" key="1">
    <source>
        <dbReference type="SAM" id="MobiDB-lite"/>
    </source>
</evidence>
<gene>
    <name evidence="2" type="ORF">L202_07591</name>
</gene>
<evidence type="ECO:0000313" key="2">
    <source>
        <dbReference type="EMBL" id="ODN74138.1"/>
    </source>
</evidence>
<proteinExistence type="predicted"/>
<dbReference type="EMBL" id="AWGJ01000012">
    <property type="protein sequence ID" value="ODN74138.1"/>
    <property type="molecule type" value="Genomic_DNA"/>
</dbReference>
<protein>
    <submittedName>
        <fullName evidence="2">Uncharacterized protein</fullName>
    </submittedName>
</protein>
<evidence type="ECO:0000313" key="3">
    <source>
        <dbReference type="Proteomes" id="UP000094065"/>
    </source>
</evidence>
<feature type="region of interest" description="Disordered" evidence="1">
    <location>
        <begin position="94"/>
        <end position="177"/>
    </location>
</feature>
<name>A0A1E3HCS0_9TREE</name>
<dbReference type="OrthoDB" id="27603at2759"/>
<feature type="compositionally biased region" description="Basic and acidic residues" evidence="1">
    <location>
        <begin position="157"/>
        <end position="177"/>
    </location>
</feature>
<dbReference type="STRING" id="1295533.A0A1E3HCS0"/>